<protein>
    <submittedName>
        <fullName evidence="2">Uncharacterized protein</fullName>
    </submittedName>
</protein>
<dbReference type="Proteomes" id="UP000076066">
    <property type="component" value="Chromosome"/>
</dbReference>
<dbReference type="STRING" id="1549855.AY555_00265"/>
<organism evidence="2 3">
    <name type="scientific">Haematospirillum jordaniae</name>
    <dbReference type="NCBI Taxonomy" id="1549855"/>
    <lineage>
        <taxon>Bacteria</taxon>
        <taxon>Pseudomonadati</taxon>
        <taxon>Pseudomonadota</taxon>
        <taxon>Alphaproteobacteria</taxon>
        <taxon>Rhodospirillales</taxon>
        <taxon>Novispirillaceae</taxon>
        <taxon>Haematospirillum</taxon>
    </lineage>
</organism>
<dbReference type="Pfam" id="PF13432">
    <property type="entry name" value="TPR_16"/>
    <property type="match status" value="1"/>
</dbReference>
<evidence type="ECO:0000256" key="1">
    <source>
        <dbReference type="PROSITE-ProRule" id="PRU00339"/>
    </source>
</evidence>
<dbReference type="Gene3D" id="1.25.40.10">
    <property type="entry name" value="Tetratricopeptide repeat domain"/>
    <property type="match status" value="2"/>
</dbReference>
<dbReference type="PROSITE" id="PS50005">
    <property type="entry name" value="TPR"/>
    <property type="match status" value="3"/>
</dbReference>
<evidence type="ECO:0000313" key="2">
    <source>
        <dbReference type="EMBL" id="AMW33859.1"/>
    </source>
</evidence>
<keyword evidence="3" id="KW-1185">Reference proteome</keyword>
<keyword evidence="1" id="KW-0802">TPR repeat</keyword>
<feature type="repeat" description="TPR" evidence="1">
    <location>
        <begin position="401"/>
        <end position="434"/>
    </location>
</feature>
<dbReference type="OrthoDB" id="9766710at2"/>
<sequence>MLASCGPVSEYGRVSLASDLQDRPPPLSSAFGQYLAGRQAQVEHDSTAAATYYQGALLHNPANIELARRTWYYMLVSGQSKNAIALAAATLPHDKGNTLAPLVVATGAAHEERWHDAQQILAPLKAQGLNSFVVPLMRAWILAGSGQHDQALETLRPMRQQRQLVPLHDFHAGLILDTAGRDAEAGYWYEKVLDGSSLSLRAAQIIAAYLHRNGKTEAALELFERYRREHMSSVLVDAALAEFRSSKGQDRPVRSASDGLSEALYGTASSIVQEKAWDAVLVFSRMALIARPDFSYAQLMIGDVLYEQRRWKEAAHILGSITKDTPLFWPARLKMAEAFEQDGLPDKARNVLNTLSDMHPETPEPLMLLGDLERRQNRWSAAISAYRSGLERLKGTTMPTWSAHYSLGMALERNGQWDEAEKHLLLALEQQPDHPMILNYLGYSWIDRGLHLERGKAMIEQAVAQRPDDGFIVDSLGWALYLLGDYQGAIAYLEQAVELEPADPTINDHLGDAYWKTGRTREAIFQWKRALSLKPEDAIAQSITQKLDKHAKSREGTSPQ</sequence>
<dbReference type="SUPFAM" id="SSF48452">
    <property type="entry name" value="TPR-like"/>
    <property type="match status" value="2"/>
</dbReference>
<dbReference type="GeneID" id="53315597"/>
<dbReference type="InterPro" id="IPR011990">
    <property type="entry name" value="TPR-like_helical_dom_sf"/>
</dbReference>
<dbReference type="SMART" id="SM00028">
    <property type="entry name" value="TPR"/>
    <property type="match status" value="6"/>
</dbReference>
<proteinExistence type="predicted"/>
<gene>
    <name evidence="2" type="ORF">AY555_00265</name>
</gene>
<dbReference type="PANTHER" id="PTHR12558:SF13">
    <property type="entry name" value="CELL DIVISION CYCLE PROTEIN 27 HOMOLOG"/>
    <property type="match status" value="1"/>
</dbReference>
<dbReference type="InterPro" id="IPR019734">
    <property type="entry name" value="TPR_rpt"/>
</dbReference>
<name>A0A143DB99_9PROT</name>
<feature type="repeat" description="TPR" evidence="1">
    <location>
        <begin position="504"/>
        <end position="537"/>
    </location>
</feature>
<dbReference type="RefSeq" id="WP_066131863.1">
    <property type="nucleotide sequence ID" value="NZ_CP014525.1"/>
</dbReference>
<feature type="repeat" description="TPR" evidence="1">
    <location>
        <begin position="470"/>
        <end position="503"/>
    </location>
</feature>
<dbReference type="Pfam" id="PF13414">
    <property type="entry name" value="TPR_11"/>
    <property type="match status" value="1"/>
</dbReference>
<dbReference type="PANTHER" id="PTHR12558">
    <property type="entry name" value="CELL DIVISION CYCLE 16,23,27"/>
    <property type="match status" value="1"/>
</dbReference>
<dbReference type="AlphaFoldDB" id="A0A143DB99"/>
<dbReference type="EMBL" id="CP014525">
    <property type="protein sequence ID" value="AMW33859.1"/>
    <property type="molecule type" value="Genomic_DNA"/>
</dbReference>
<reference evidence="2 3" key="1">
    <citation type="submission" date="2016-02" db="EMBL/GenBank/DDBJ databases">
        <title>Complete Genome of H5569, the type strain of the newly described species Haematospirillium jordaniae.</title>
        <authorList>
            <person name="Nicholson A.C."/>
            <person name="Humrighouse B.W."/>
            <person name="Loparov V."/>
            <person name="McQuiston J.R."/>
        </authorList>
    </citation>
    <scope>NUCLEOTIDE SEQUENCE [LARGE SCALE GENOMIC DNA]</scope>
    <source>
        <strain evidence="2 3">H5569</strain>
    </source>
</reference>
<dbReference type="KEGG" id="hjo:AY555_00265"/>
<dbReference type="Pfam" id="PF13428">
    <property type="entry name" value="TPR_14"/>
    <property type="match status" value="1"/>
</dbReference>
<dbReference type="Pfam" id="PF14559">
    <property type="entry name" value="TPR_19"/>
    <property type="match status" value="1"/>
</dbReference>
<evidence type="ECO:0000313" key="3">
    <source>
        <dbReference type="Proteomes" id="UP000076066"/>
    </source>
</evidence>
<accession>A0A143DB99</accession>